<accession>A0ABV6QSU0</accession>
<keyword evidence="1" id="KW-0732">Signal</keyword>
<gene>
    <name evidence="2" type="ORF">ACFFGN_26785</name>
</gene>
<reference evidence="2 3" key="1">
    <citation type="submission" date="2024-09" db="EMBL/GenBank/DDBJ databases">
        <authorList>
            <person name="Sun Q."/>
            <person name="Mori K."/>
        </authorList>
    </citation>
    <scope>NUCLEOTIDE SEQUENCE [LARGE SCALE GENOMIC DNA]</scope>
    <source>
        <strain evidence="2 3">CGMCC 1.15906</strain>
    </source>
</reference>
<feature type="chain" id="PRO_5045494826" description="Secreted protein" evidence="1">
    <location>
        <begin position="28"/>
        <end position="148"/>
    </location>
</feature>
<evidence type="ECO:0000313" key="3">
    <source>
        <dbReference type="Proteomes" id="UP001589890"/>
    </source>
</evidence>
<evidence type="ECO:0000256" key="1">
    <source>
        <dbReference type="SAM" id="SignalP"/>
    </source>
</evidence>
<feature type="signal peptide" evidence="1">
    <location>
        <begin position="1"/>
        <end position="27"/>
    </location>
</feature>
<organism evidence="2 3">
    <name type="scientific">Kribbella deserti</name>
    <dbReference type="NCBI Taxonomy" id="1926257"/>
    <lineage>
        <taxon>Bacteria</taxon>
        <taxon>Bacillati</taxon>
        <taxon>Actinomycetota</taxon>
        <taxon>Actinomycetes</taxon>
        <taxon>Propionibacteriales</taxon>
        <taxon>Kribbellaceae</taxon>
        <taxon>Kribbella</taxon>
    </lineage>
</organism>
<protein>
    <recommendedName>
        <fullName evidence="4">Secreted protein</fullName>
    </recommendedName>
</protein>
<dbReference type="RefSeq" id="WP_380052789.1">
    <property type="nucleotide sequence ID" value="NZ_JBHLTC010000036.1"/>
</dbReference>
<dbReference type="Proteomes" id="UP001589890">
    <property type="component" value="Unassembled WGS sequence"/>
</dbReference>
<sequence>MKTRVLKTAVGLAAVLGGLLVASPAQATDGLVSARVYSGSSGGGGIAQAYLDFTSRTRVVHSNVTVRDVCPDDNLPVRAYIKVVLINGTTQTRYVGADTNGCGPDGINLGDFVTTGSAPIAKAGVRVCVYNPTRDLKCAEAFRDNPYA</sequence>
<dbReference type="EMBL" id="JBHLTC010000036">
    <property type="protein sequence ID" value="MFC0627709.1"/>
    <property type="molecule type" value="Genomic_DNA"/>
</dbReference>
<keyword evidence="3" id="KW-1185">Reference proteome</keyword>
<evidence type="ECO:0000313" key="2">
    <source>
        <dbReference type="EMBL" id="MFC0627709.1"/>
    </source>
</evidence>
<comment type="caution">
    <text evidence="2">The sequence shown here is derived from an EMBL/GenBank/DDBJ whole genome shotgun (WGS) entry which is preliminary data.</text>
</comment>
<proteinExistence type="predicted"/>
<name>A0ABV6QSU0_9ACTN</name>
<evidence type="ECO:0008006" key="4">
    <source>
        <dbReference type="Google" id="ProtNLM"/>
    </source>
</evidence>